<dbReference type="InterPro" id="IPR027417">
    <property type="entry name" value="P-loop_NTPase"/>
</dbReference>
<evidence type="ECO:0000313" key="1">
    <source>
        <dbReference type="EMBL" id="KAG0279686.1"/>
    </source>
</evidence>
<gene>
    <name evidence="1" type="ORF">BGZ96_001853</name>
</gene>
<dbReference type="Proteomes" id="UP001194696">
    <property type="component" value="Unassembled WGS sequence"/>
</dbReference>
<keyword evidence="2" id="KW-1185">Reference proteome</keyword>
<evidence type="ECO:0000313" key="2">
    <source>
        <dbReference type="Proteomes" id="UP001194696"/>
    </source>
</evidence>
<proteinExistence type="predicted"/>
<protein>
    <recommendedName>
        <fullName evidence="3">NACHT domain-containing protein</fullName>
    </recommendedName>
</protein>
<evidence type="ECO:0008006" key="3">
    <source>
        <dbReference type="Google" id="ProtNLM"/>
    </source>
</evidence>
<reference evidence="1 2" key="1">
    <citation type="journal article" date="2020" name="Fungal Divers.">
        <title>Resolving the Mortierellaceae phylogeny through synthesis of multi-gene phylogenetics and phylogenomics.</title>
        <authorList>
            <person name="Vandepol N."/>
            <person name="Liber J."/>
            <person name="Desiro A."/>
            <person name="Na H."/>
            <person name="Kennedy M."/>
            <person name="Barry K."/>
            <person name="Grigoriev I.V."/>
            <person name="Miller A.N."/>
            <person name="O'Donnell K."/>
            <person name="Stajich J.E."/>
            <person name="Bonito G."/>
        </authorList>
    </citation>
    <scope>NUCLEOTIDE SEQUENCE [LARGE SCALE GENOMIC DNA]</scope>
    <source>
        <strain evidence="1 2">AD045</strain>
    </source>
</reference>
<accession>A0ABQ7JLT7</accession>
<comment type="caution">
    <text evidence="1">The sequence shown here is derived from an EMBL/GenBank/DDBJ whole genome shotgun (WGS) entry which is preliminary data.</text>
</comment>
<dbReference type="Gene3D" id="3.40.50.300">
    <property type="entry name" value="P-loop containing nucleotide triphosphate hydrolases"/>
    <property type="match status" value="1"/>
</dbReference>
<dbReference type="EMBL" id="JAAAIM010001327">
    <property type="protein sequence ID" value="KAG0279686.1"/>
    <property type="molecule type" value="Genomic_DNA"/>
</dbReference>
<name>A0ABQ7JLT7_9FUNG</name>
<organism evidence="1 2">
    <name type="scientific">Linnemannia gamsii</name>
    <dbReference type="NCBI Taxonomy" id="64522"/>
    <lineage>
        <taxon>Eukaryota</taxon>
        <taxon>Fungi</taxon>
        <taxon>Fungi incertae sedis</taxon>
        <taxon>Mucoromycota</taxon>
        <taxon>Mortierellomycotina</taxon>
        <taxon>Mortierellomycetes</taxon>
        <taxon>Mortierellales</taxon>
        <taxon>Mortierellaceae</taxon>
        <taxon>Linnemannia</taxon>
    </lineage>
</organism>
<sequence length="429" mass="49498">MQRLAEYKQPVYVAPLGKPSLQAQDDKLFPLMKKSTFNRHLETELWRDYESGDRIPLFVNVPTLERPEKELLAEQLRTYRFSEMQIQELVQYHQFVLICDGYDESQLTCNLHTTNFLNQFGQRHAKLIITCRSQYLGPDYRLRFVPEVVGEYHRTADDLFMQAVIAPFSTEQIEEFALPNVIQGKADLSRLRVTRVQLYDVFVQHWLGVNKRRLQKHKLSGDKLLAFDWLLEEGFESNGVKFQEDLAVLIFREQEGRPVVDYTQRRDGVSWKAAFFGPEPDITLLRDTCLLSRVGTQYRFVHRSILEYFYSCSIYGPTLNNEEFAPHPRSNSSNIGDHPLSKVSLVLEPSIIQFLAERVHMNPDFKKQLLDFIEQSKTDVCAICAAANAITILVKAGVSFNGSDLGAFEFQAPISLAASSTRRNYRRPT</sequence>